<evidence type="ECO:0000313" key="1">
    <source>
        <dbReference type="EMBL" id="GAA3784585.1"/>
    </source>
</evidence>
<dbReference type="EMBL" id="BAABDU010000011">
    <property type="protein sequence ID" value="GAA3784585.1"/>
    <property type="molecule type" value="Genomic_DNA"/>
</dbReference>
<protein>
    <recommendedName>
        <fullName evidence="3">Gliding motility lipoprotein GldH</fullName>
    </recommendedName>
</protein>
<comment type="caution">
    <text evidence="1">The sequence shown here is derived from an EMBL/GenBank/DDBJ whole genome shotgun (WGS) entry which is preliminary data.</text>
</comment>
<reference evidence="2" key="1">
    <citation type="journal article" date="2019" name="Int. J. Syst. Evol. Microbiol.">
        <title>The Global Catalogue of Microorganisms (GCM) 10K type strain sequencing project: providing services to taxonomists for standard genome sequencing and annotation.</title>
        <authorList>
            <consortium name="The Broad Institute Genomics Platform"/>
            <consortium name="The Broad Institute Genome Sequencing Center for Infectious Disease"/>
            <person name="Wu L."/>
            <person name="Ma J."/>
        </authorList>
    </citation>
    <scope>NUCLEOTIDE SEQUENCE [LARGE SCALE GENOMIC DNA]</scope>
    <source>
        <strain evidence="2">JCM 17337</strain>
    </source>
</reference>
<evidence type="ECO:0000313" key="2">
    <source>
        <dbReference type="Proteomes" id="UP001500748"/>
    </source>
</evidence>
<gene>
    <name evidence="1" type="ORF">GCM10022423_47500</name>
</gene>
<keyword evidence="2" id="KW-1185">Reference proteome</keyword>
<sequence length="182" mass="21831">MLNLLNQTIMDLLRYIKSYVFAFFLLLLLSCDKYEEDEQIYQLIIIENWKIKEIPTIKLYHFEKESNFSKRISIDSLFEVTYDSVKKYLTIIPQFDNNKPIHDDMILLLNDNLEYRFTDVCFIKDTLKKPLLIGTKFTIRYNLRAKVNKKEINYLDSIKYPHQSSYISLDKSLAKKINSLKY</sequence>
<accession>A0ABP7H545</accession>
<evidence type="ECO:0008006" key="3">
    <source>
        <dbReference type="Google" id="ProtNLM"/>
    </source>
</evidence>
<dbReference type="Proteomes" id="UP001500748">
    <property type="component" value="Unassembled WGS sequence"/>
</dbReference>
<proteinExistence type="predicted"/>
<organism evidence="1 2">
    <name type="scientific">Flavobacterium ginsengiterrae</name>
    <dbReference type="NCBI Taxonomy" id="871695"/>
    <lineage>
        <taxon>Bacteria</taxon>
        <taxon>Pseudomonadati</taxon>
        <taxon>Bacteroidota</taxon>
        <taxon>Flavobacteriia</taxon>
        <taxon>Flavobacteriales</taxon>
        <taxon>Flavobacteriaceae</taxon>
        <taxon>Flavobacterium</taxon>
    </lineage>
</organism>
<name>A0ABP7H545_9FLAO</name>